<dbReference type="EMBL" id="JARVLH010000002">
    <property type="protein sequence ID" value="MEX5284678.1"/>
    <property type="molecule type" value="Genomic_DNA"/>
</dbReference>
<keyword evidence="2" id="KW-1185">Reference proteome</keyword>
<evidence type="ECO:0000313" key="2">
    <source>
        <dbReference type="Proteomes" id="UP001559623"/>
    </source>
</evidence>
<dbReference type="Proteomes" id="UP001559623">
    <property type="component" value="Unassembled WGS sequence"/>
</dbReference>
<organism evidence="1 2">
    <name type="scientific">Selenomonas sputigena</name>
    <dbReference type="NCBI Taxonomy" id="69823"/>
    <lineage>
        <taxon>Bacteria</taxon>
        <taxon>Bacillati</taxon>
        <taxon>Bacillota</taxon>
        <taxon>Negativicutes</taxon>
        <taxon>Selenomonadales</taxon>
        <taxon>Selenomonadaceae</taxon>
        <taxon>Selenomonas</taxon>
    </lineage>
</organism>
<gene>
    <name evidence="1" type="ORF">QCO44_03350</name>
</gene>
<name>A0ABV3X3J0_9FIRM</name>
<sequence length="70" mass="7259">MGGVFSGLDAAFFANEAWQALGEADVVLVRKCAEPAEERHVLSHAARVAELAHGQGSRLDEGGGGAVRRG</sequence>
<protein>
    <submittedName>
        <fullName evidence="1">Uncharacterized protein</fullName>
    </submittedName>
</protein>
<comment type="caution">
    <text evidence="1">The sequence shown here is derived from an EMBL/GenBank/DDBJ whole genome shotgun (WGS) entry which is preliminary data.</text>
</comment>
<proteinExistence type="predicted"/>
<reference evidence="1 2" key="1">
    <citation type="submission" date="2023-04" db="EMBL/GenBank/DDBJ databases">
        <title>Genome Sequence of Selenomonas sputigena ATCC 33150.</title>
        <authorList>
            <person name="Miller D.P."/>
            <person name="Anvari S."/>
            <person name="Polson S.W."/>
            <person name="Macdonald M."/>
            <person name="Mcdowell J.V."/>
        </authorList>
    </citation>
    <scope>NUCLEOTIDE SEQUENCE [LARGE SCALE GENOMIC DNA]</scope>
    <source>
        <strain evidence="1 2">ATCC 33150</strain>
    </source>
</reference>
<evidence type="ECO:0000313" key="1">
    <source>
        <dbReference type="EMBL" id="MEX5284678.1"/>
    </source>
</evidence>
<dbReference type="RefSeq" id="WP_368846408.1">
    <property type="nucleotide sequence ID" value="NZ_CP194411.1"/>
</dbReference>
<accession>A0ABV3X3J0</accession>